<name>A0A3D8IB71_9HELI</name>
<dbReference type="Proteomes" id="UP000256379">
    <property type="component" value="Unassembled WGS sequence"/>
</dbReference>
<keyword evidence="1" id="KW-0808">Transferase</keyword>
<dbReference type="AlphaFoldDB" id="A0A3D8IB71"/>
<dbReference type="EMBL" id="NXLQ01000032">
    <property type="protein sequence ID" value="RDU62409.1"/>
    <property type="molecule type" value="Genomic_DNA"/>
</dbReference>
<keyword evidence="1" id="KW-0489">Methyltransferase</keyword>
<reference evidence="1 2" key="1">
    <citation type="submission" date="2018-04" db="EMBL/GenBank/DDBJ databases">
        <title>Novel Campyloabacter and Helicobacter Species and Strains.</title>
        <authorList>
            <person name="Mannion A.J."/>
            <person name="Shen Z."/>
            <person name="Fox J.G."/>
        </authorList>
    </citation>
    <scope>NUCLEOTIDE SEQUENCE [LARGE SCALE GENOMIC DNA]</scope>
    <source>
        <strain evidence="1 2">MIT 17-337</strain>
    </source>
</reference>
<keyword evidence="2" id="KW-1185">Reference proteome</keyword>
<dbReference type="OrthoDB" id="9802097at2"/>
<dbReference type="SUPFAM" id="SSF53335">
    <property type="entry name" value="S-adenosyl-L-methionine-dependent methyltransferases"/>
    <property type="match status" value="1"/>
</dbReference>
<evidence type="ECO:0000313" key="1">
    <source>
        <dbReference type="EMBL" id="RDU62409.1"/>
    </source>
</evidence>
<dbReference type="GO" id="GO:0032259">
    <property type="term" value="P:methylation"/>
    <property type="evidence" value="ECO:0007669"/>
    <property type="project" value="UniProtKB-KW"/>
</dbReference>
<evidence type="ECO:0000313" key="2">
    <source>
        <dbReference type="Proteomes" id="UP000256379"/>
    </source>
</evidence>
<protein>
    <submittedName>
        <fullName evidence="1">Malonyl-[acyl-carrier protein] O-methyltransferase BioC</fullName>
    </submittedName>
</protein>
<accession>A0A3D8IB71</accession>
<organism evidence="1 2">
    <name type="scientific">Helicobacter didelphidarum</name>
    <dbReference type="NCBI Taxonomy" id="2040648"/>
    <lineage>
        <taxon>Bacteria</taxon>
        <taxon>Pseudomonadati</taxon>
        <taxon>Campylobacterota</taxon>
        <taxon>Epsilonproteobacteria</taxon>
        <taxon>Campylobacterales</taxon>
        <taxon>Helicobacteraceae</taxon>
        <taxon>Helicobacter</taxon>
    </lineage>
</organism>
<comment type="caution">
    <text evidence="1">The sequence shown here is derived from an EMBL/GenBank/DDBJ whole genome shotgun (WGS) entry which is preliminary data.</text>
</comment>
<gene>
    <name evidence="1" type="ORF">CQA53_09355</name>
</gene>
<dbReference type="InterPro" id="IPR029063">
    <property type="entry name" value="SAM-dependent_MTases_sf"/>
</dbReference>
<dbReference type="Gene3D" id="3.40.50.150">
    <property type="entry name" value="Vaccinia Virus protein VP39"/>
    <property type="match status" value="1"/>
</dbReference>
<dbReference type="GO" id="GO:0008168">
    <property type="term" value="F:methyltransferase activity"/>
    <property type="evidence" value="ECO:0007669"/>
    <property type="project" value="UniProtKB-KW"/>
</dbReference>
<proteinExistence type="predicted"/>
<sequence>MITTKNINTLKKWYIPRIFEFGCRQGEFTQLLLEKLHFDEYICNDIYEYSLNICQKSIAKNAILKTCIFDMNELSSHKISLQKFNLIASNACLQWLDFSTTIPILIDMLEYNGILLLGTFGIENFKEIRSITGFGLQYLFLQQIEQELKRYGIIITLQEKKYELQFENALEVFRHLQKSGVNSLGEKNKDSGITATAQDSALQCSYECKMKNVVANPNYIKKSWLQDYEKRFSNKLTYHAIFILVRKK</sequence>